<gene>
    <name evidence="1" type="ORF">LCGC14_0810620</name>
</gene>
<accession>A0A0F9PRB0</accession>
<evidence type="ECO:0000313" key="1">
    <source>
        <dbReference type="EMBL" id="KKN32754.1"/>
    </source>
</evidence>
<comment type="caution">
    <text evidence="1">The sequence shown here is derived from an EMBL/GenBank/DDBJ whole genome shotgun (WGS) entry which is preliminary data.</text>
</comment>
<proteinExistence type="predicted"/>
<dbReference type="EMBL" id="LAZR01002230">
    <property type="protein sequence ID" value="KKN32754.1"/>
    <property type="molecule type" value="Genomic_DNA"/>
</dbReference>
<organism evidence="1">
    <name type="scientific">marine sediment metagenome</name>
    <dbReference type="NCBI Taxonomy" id="412755"/>
    <lineage>
        <taxon>unclassified sequences</taxon>
        <taxon>metagenomes</taxon>
        <taxon>ecological metagenomes</taxon>
    </lineage>
</organism>
<dbReference type="AlphaFoldDB" id="A0A0F9PRB0"/>
<sequence length="51" mass="6148">MGDSTPVSYKRGERDKYEKMLDIIVNRWNGESNDNREKYHRTDAWTILMLN</sequence>
<name>A0A0F9PRB0_9ZZZZ</name>
<reference evidence="1" key="1">
    <citation type="journal article" date="2015" name="Nature">
        <title>Complex archaea that bridge the gap between prokaryotes and eukaryotes.</title>
        <authorList>
            <person name="Spang A."/>
            <person name="Saw J.H."/>
            <person name="Jorgensen S.L."/>
            <person name="Zaremba-Niedzwiedzka K."/>
            <person name="Martijn J."/>
            <person name="Lind A.E."/>
            <person name="van Eijk R."/>
            <person name="Schleper C."/>
            <person name="Guy L."/>
            <person name="Ettema T.J."/>
        </authorList>
    </citation>
    <scope>NUCLEOTIDE SEQUENCE</scope>
</reference>
<protein>
    <submittedName>
        <fullName evidence="1">Uncharacterized protein</fullName>
    </submittedName>
</protein>